<keyword evidence="9" id="KW-0539">Nucleus</keyword>
<feature type="domain" description="C3H1-type" evidence="13">
    <location>
        <begin position="95"/>
        <end position="117"/>
    </location>
</feature>
<comment type="subcellular location">
    <subcellularLocation>
        <location evidence="2">Cytoplasm</location>
    </subcellularLocation>
    <subcellularLocation>
        <location evidence="1">Nucleus</location>
    </subcellularLocation>
</comment>
<dbReference type="SUPFAM" id="SSF56399">
    <property type="entry name" value="ADP-ribosylation"/>
    <property type="match status" value="1"/>
</dbReference>
<dbReference type="PANTHER" id="PTHR45740">
    <property type="entry name" value="POLY [ADP-RIBOSE] POLYMERASE"/>
    <property type="match status" value="1"/>
</dbReference>
<evidence type="ECO:0000256" key="6">
    <source>
        <dbReference type="ARBA" id="ARBA00022737"/>
    </source>
</evidence>
<keyword evidence="8 11" id="KW-0862">Zinc</keyword>
<name>A0AAQ5YGL6_AMPOC</name>
<evidence type="ECO:0008006" key="18">
    <source>
        <dbReference type="Google" id="ProtNLM"/>
    </source>
</evidence>
<dbReference type="InterPro" id="IPR000571">
    <property type="entry name" value="Znf_CCCH"/>
</dbReference>
<reference evidence="16" key="2">
    <citation type="submission" date="2025-08" db="UniProtKB">
        <authorList>
            <consortium name="Ensembl"/>
        </authorList>
    </citation>
    <scope>IDENTIFICATION</scope>
</reference>
<evidence type="ECO:0000259" key="14">
    <source>
        <dbReference type="PROSITE" id="PS50918"/>
    </source>
</evidence>
<dbReference type="SMART" id="SM00356">
    <property type="entry name" value="ZnF_C3H1"/>
    <property type="match status" value="2"/>
</dbReference>
<accession>A0AAQ5YGL6</accession>
<feature type="region of interest" description="Disordered" evidence="12">
    <location>
        <begin position="249"/>
        <end position="270"/>
    </location>
</feature>
<keyword evidence="5 11" id="KW-0479">Metal-binding</keyword>
<dbReference type="PROSITE" id="PS50918">
    <property type="entry name" value="WWE"/>
    <property type="match status" value="1"/>
</dbReference>
<organism evidence="16 17">
    <name type="scientific">Amphiprion ocellaris</name>
    <name type="common">Clown anemonefish</name>
    <dbReference type="NCBI Taxonomy" id="80972"/>
    <lineage>
        <taxon>Eukaryota</taxon>
        <taxon>Metazoa</taxon>
        <taxon>Chordata</taxon>
        <taxon>Craniata</taxon>
        <taxon>Vertebrata</taxon>
        <taxon>Euteleostomi</taxon>
        <taxon>Actinopterygii</taxon>
        <taxon>Neopterygii</taxon>
        <taxon>Teleostei</taxon>
        <taxon>Neoteleostei</taxon>
        <taxon>Acanthomorphata</taxon>
        <taxon>Ovalentaria</taxon>
        <taxon>Pomacentridae</taxon>
        <taxon>Amphiprion</taxon>
    </lineage>
</organism>
<keyword evidence="7 11" id="KW-0863">Zinc-finger</keyword>
<dbReference type="Pfam" id="PF25261">
    <property type="entry name" value="zf-CCCH_PARP12"/>
    <property type="match status" value="1"/>
</dbReference>
<feature type="zinc finger region" description="C3H1-type" evidence="11">
    <location>
        <begin position="95"/>
        <end position="117"/>
    </location>
</feature>
<evidence type="ECO:0000256" key="2">
    <source>
        <dbReference type="ARBA" id="ARBA00004496"/>
    </source>
</evidence>
<reference evidence="16" key="3">
    <citation type="submission" date="2025-09" db="UniProtKB">
        <authorList>
            <consortium name="Ensembl"/>
        </authorList>
    </citation>
    <scope>IDENTIFICATION</scope>
</reference>
<dbReference type="InterPro" id="IPR037197">
    <property type="entry name" value="WWE_dom_sf"/>
</dbReference>
<dbReference type="GO" id="GO:1990404">
    <property type="term" value="F:NAD+-protein mono-ADP-ribosyltransferase activity"/>
    <property type="evidence" value="ECO:0007669"/>
    <property type="project" value="TreeGrafter"/>
</dbReference>
<dbReference type="GO" id="GO:0005634">
    <property type="term" value="C:nucleus"/>
    <property type="evidence" value="ECO:0007669"/>
    <property type="project" value="UniProtKB-SubCell"/>
</dbReference>
<keyword evidence="3" id="KW-0963">Cytoplasm</keyword>
<evidence type="ECO:0000256" key="1">
    <source>
        <dbReference type="ARBA" id="ARBA00004123"/>
    </source>
</evidence>
<evidence type="ECO:0000259" key="13">
    <source>
        <dbReference type="PROSITE" id="PS50103"/>
    </source>
</evidence>
<feature type="domain" description="PARP catalytic" evidence="15">
    <location>
        <begin position="533"/>
        <end position="727"/>
    </location>
</feature>
<feature type="domain" description="C3H1-type" evidence="13">
    <location>
        <begin position="178"/>
        <end position="200"/>
    </location>
</feature>
<sequence>MSSLISKFVIKILCDNQGCLDFQRLDETIAQTFTVDKSVLRGVLFDDGKIAIQAGREKLPDGQITGPDSLIVAKTSLRICQKKTGECVQCDGLHLCRYFVCGECTFGLKCKNPHSLAVPHNQEILKRYSLHDLTEKQLFQLLLQNDPYLLPEVCGHYNKGNGLHGSCRFTTSCTKLHVCMHYLQGDCKFGSSCKRAHNIDAQGMKLLRGVSKENIANLFMTYRNKFIITGQQERPAAVVSVLQEMRISTPQPSHLPSQNNPGSTTSSACPSKALSDVDQNEICLYFVRRHCGFKGIIDRTQQSHVLIFLCISASCLLLFPSDKCVRVHWNLPYRWQVLDGDGVTWKDLDNMEDIEKVYCDPAHDTICTDQPSATSGLFKFLSYVSSAPPPVQSVDFMKMTFGGSPVRRLSTASSVSKPPHYILTTEWLWYWKDDSGKWQEFGQDDSDATVTSQTLENVFLADQNTEIPFKAGKQQYVLHFKDATGAQQMYQENVKFKTKREVRRRPRFVSAHDVEVKLKSSTSSHSSSTAESVPSYWDKTALPEFGFKLIPLPKTAKEHNRIEMLFKLTMPQGKISSIQRIQNPSLWKVFQWQKDQMKERNGGNLVNEQYLFHGTDESLIEAICEQNFDWRMCGVHGTAYGKGSYFAKDASYSDKYARIRGTPNKIMFVALVLVGEYTKGRSSYVRPPPKGGSRTLYDSCVDSESNPSIYVIFDKQQIYPEYLINYS</sequence>
<dbReference type="Gene3D" id="3.90.228.10">
    <property type="match status" value="1"/>
</dbReference>
<dbReference type="GeneTree" id="ENSGT00940000154649"/>
<dbReference type="Pfam" id="PF00644">
    <property type="entry name" value="PARP"/>
    <property type="match status" value="1"/>
</dbReference>
<dbReference type="Pfam" id="PF24356">
    <property type="entry name" value="WHD_PARP12"/>
    <property type="match status" value="1"/>
</dbReference>
<evidence type="ECO:0000256" key="7">
    <source>
        <dbReference type="ARBA" id="ARBA00022771"/>
    </source>
</evidence>
<dbReference type="InterPro" id="IPR012317">
    <property type="entry name" value="Poly(ADP-ribose)pol_cat_dom"/>
</dbReference>
<evidence type="ECO:0000313" key="16">
    <source>
        <dbReference type="Ensembl" id="ENSAOCP00000052903.1"/>
    </source>
</evidence>
<dbReference type="GO" id="GO:0003950">
    <property type="term" value="F:NAD+ poly-ADP-ribosyltransferase activity"/>
    <property type="evidence" value="ECO:0007669"/>
    <property type="project" value="InterPro"/>
</dbReference>
<dbReference type="PROSITE" id="PS51059">
    <property type="entry name" value="PARP_CATALYTIC"/>
    <property type="match status" value="1"/>
</dbReference>
<feature type="zinc finger region" description="C3H1-type" evidence="11">
    <location>
        <begin position="178"/>
        <end position="200"/>
    </location>
</feature>
<evidence type="ECO:0000259" key="15">
    <source>
        <dbReference type="PROSITE" id="PS51059"/>
    </source>
</evidence>
<dbReference type="Proteomes" id="UP001501940">
    <property type="component" value="Chromosome 3"/>
</dbReference>
<keyword evidence="17" id="KW-1185">Reference proteome</keyword>
<dbReference type="Gene3D" id="3.30.720.50">
    <property type="match status" value="1"/>
</dbReference>
<dbReference type="Ensembl" id="ENSAOCT00000081033.1">
    <property type="protein sequence ID" value="ENSAOCP00000052903.1"/>
    <property type="gene ID" value="ENSAOCG00000000472.2"/>
</dbReference>
<dbReference type="CDD" id="cd01439">
    <property type="entry name" value="TCCD_inducible_PARP_like"/>
    <property type="match status" value="1"/>
</dbReference>
<proteinExistence type="inferred from homology"/>
<dbReference type="SUPFAM" id="SSF117839">
    <property type="entry name" value="WWE domain"/>
    <property type="match status" value="1"/>
</dbReference>
<evidence type="ECO:0000256" key="12">
    <source>
        <dbReference type="SAM" id="MobiDB-lite"/>
    </source>
</evidence>
<evidence type="ECO:0000256" key="10">
    <source>
        <dbReference type="ARBA" id="ARBA00024347"/>
    </source>
</evidence>
<evidence type="ECO:0000256" key="4">
    <source>
        <dbReference type="ARBA" id="ARBA00022553"/>
    </source>
</evidence>
<reference evidence="16 17" key="1">
    <citation type="submission" date="2022-01" db="EMBL/GenBank/DDBJ databases">
        <title>A chromosome-scale genome assembly of the false clownfish, Amphiprion ocellaris.</title>
        <authorList>
            <person name="Ryu T."/>
        </authorList>
    </citation>
    <scope>NUCLEOTIDE SEQUENCE [LARGE SCALE GENOMIC DNA]</scope>
</reference>
<comment type="similarity">
    <text evidence="10">Belongs to the ARTD/PARP family.</text>
</comment>
<protein>
    <recommendedName>
        <fullName evidence="18">Poly (ADP-ribose) polymerase family, member 12a</fullName>
    </recommendedName>
</protein>
<evidence type="ECO:0000256" key="9">
    <source>
        <dbReference type="ARBA" id="ARBA00023242"/>
    </source>
</evidence>
<dbReference type="Pfam" id="PF02825">
    <property type="entry name" value="WWE"/>
    <property type="match status" value="1"/>
</dbReference>
<evidence type="ECO:0000256" key="11">
    <source>
        <dbReference type="PROSITE-ProRule" id="PRU00723"/>
    </source>
</evidence>
<dbReference type="InterPro" id="IPR057602">
    <property type="entry name" value="Zfn-CCCH_PARP12"/>
</dbReference>
<dbReference type="InterPro" id="IPR056226">
    <property type="entry name" value="WH_PARP12"/>
</dbReference>
<dbReference type="InterPro" id="IPR004170">
    <property type="entry name" value="WWE_dom"/>
</dbReference>
<evidence type="ECO:0000256" key="3">
    <source>
        <dbReference type="ARBA" id="ARBA00022490"/>
    </source>
</evidence>
<dbReference type="PANTHER" id="PTHR45740:SF6">
    <property type="entry name" value="PROTEIN MONO-ADP-RIBOSYLTRANSFERASE PARP12"/>
    <property type="match status" value="1"/>
</dbReference>
<dbReference type="Gene3D" id="4.10.1000.10">
    <property type="entry name" value="Zinc finger, CCCH-type"/>
    <property type="match status" value="1"/>
</dbReference>
<dbReference type="AlphaFoldDB" id="A0AAQ5YGL6"/>
<feature type="compositionally biased region" description="Polar residues" evidence="12">
    <location>
        <begin position="249"/>
        <end position="269"/>
    </location>
</feature>
<keyword evidence="4" id="KW-0597">Phosphoprotein</keyword>
<evidence type="ECO:0000256" key="5">
    <source>
        <dbReference type="ARBA" id="ARBA00022723"/>
    </source>
</evidence>
<feature type="domain" description="WWE" evidence="14">
    <location>
        <begin position="414"/>
        <end position="504"/>
    </location>
</feature>
<dbReference type="PROSITE" id="PS50103">
    <property type="entry name" value="ZF_C3H1"/>
    <property type="match status" value="2"/>
</dbReference>
<dbReference type="Pfam" id="PF00642">
    <property type="entry name" value="zf-CCCH"/>
    <property type="match status" value="1"/>
</dbReference>
<keyword evidence="6" id="KW-0677">Repeat</keyword>
<dbReference type="GO" id="GO:0005737">
    <property type="term" value="C:cytoplasm"/>
    <property type="evidence" value="ECO:0007669"/>
    <property type="project" value="UniProtKB-SubCell"/>
</dbReference>
<evidence type="ECO:0000313" key="17">
    <source>
        <dbReference type="Proteomes" id="UP001501940"/>
    </source>
</evidence>
<evidence type="ECO:0000256" key="8">
    <source>
        <dbReference type="ARBA" id="ARBA00022833"/>
    </source>
</evidence>
<dbReference type="Pfam" id="PF23466">
    <property type="entry name" value="WWE_4"/>
    <property type="match status" value="1"/>
</dbReference>
<dbReference type="GO" id="GO:0008270">
    <property type="term" value="F:zinc ion binding"/>
    <property type="evidence" value="ECO:0007669"/>
    <property type="project" value="UniProtKB-KW"/>
</dbReference>
<dbReference type="InterPro" id="IPR051712">
    <property type="entry name" value="ARTD-AVP"/>
</dbReference>